<dbReference type="AlphaFoldDB" id="A0A0F8ZSD6"/>
<gene>
    <name evidence="1" type="ORF">LCGC14_2659270</name>
</gene>
<sequence length="65" mass="7487">MSEITAYFRFKDEKVHSIRYDEVDVDGAPVHGDATKIGGLYLRKTIFPGGRYPRTVEATVRYDDY</sequence>
<accession>A0A0F8ZSD6</accession>
<protein>
    <submittedName>
        <fullName evidence="1">Uncharacterized protein</fullName>
    </submittedName>
</protein>
<name>A0A0F8ZSD6_9ZZZZ</name>
<comment type="caution">
    <text evidence="1">The sequence shown here is derived from an EMBL/GenBank/DDBJ whole genome shotgun (WGS) entry which is preliminary data.</text>
</comment>
<dbReference type="EMBL" id="LAZR01046329">
    <property type="protein sequence ID" value="KKK96787.1"/>
    <property type="molecule type" value="Genomic_DNA"/>
</dbReference>
<evidence type="ECO:0000313" key="1">
    <source>
        <dbReference type="EMBL" id="KKK96787.1"/>
    </source>
</evidence>
<reference evidence="1" key="1">
    <citation type="journal article" date="2015" name="Nature">
        <title>Complex archaea that bridge the gap between prokaryotes and eukaryotes.</title>
        <authorList>
            <person name="Spang A."/>
            <person name="Saw J.H."/>
            <person name="Jorgensen S.L."/>
            <person name="Zaremba-Niedzwiedzka K."/>
            <person name="Martijn J."/>
            <person name="Lind A.E."/>
            <person name="van Eijk R."/>
            <person name="Schleper C."/>
            <person name="Guy L."/>
            <person name="Ettema T.J."/>
        </authorList>
    </citation>
    <scope>NUCLEOTIDE SEQUENCE</scope>
</reference>
<proteinExistence type="predicted"/>
<organism evidence="1">
    <name type="scientific">marine sediment metagenome</name>
    <dbReference type="NCBI Taxonomy" id="412755"/>
    <lineage>
        <taxon>unclassified sequences</taxon>
        <taxon>metagenomes</taxon>
        <taxon>ecological metagenomes</taxon>
    </lineage>
</organism>